<keyword evidence="1" id="KW-0812">Transmembrane</keyword>
<name>A0A5B8T5Y4_LEUPS</name>
<gene>
    <name evidence="3" type="ORF">FGL85_08525</name>
</gene>
<evidence type="ECO:0000313" key="4">
    <source>
        <dbReference type="Proteomes" id="UP000321296"/>
    </source>
</evidence>
<dbReference type="Proteomes" id="UP000321296">
    <property type="component" value="Chromosome"/>
</dbReference>
<dbReference type="RefSeq" id="WP_071952041.1">
    <property type="nucleotide sequence ID" value="NZ_CP042383.1"/>
</dbReference>
<sequence>MSLKPVLPNRVFGICMLIGFTLIMTYVSFNPFNRVDAFFQTYVEQLNIYHLKQVMILITQLANPVVVIILVLVIACVMWLRGHKLDAGWVTLTLFVSDAAAYVIKHVVGRVRPVGQMIFDTGFSFPSIHTISAVTVVLIIISLVKHHKKSVWIVGLIWIVIVALSRIYLKNHFPTDTVGAIFLGFTIWSFMSYFHQTMIKKNFSKTFLKNILPK</sequence>
<keyword evidence="1" id="KW-1133">Transmembrane helix</keyword>
<organism evidence="3 4">
    <name type="scientific">Leuconostoc pseudomesenteroides</name>
    <dbReference type="NCBI Taxonomy" id="33968"/>
    <lineage>
        <taxon>Bacteria</taxon>
        <taxon>Bacillati</taxon>
        <taxon>Bacillota</taxon>
        <taxon>Bacilli</taxon>
        <taxon>Lactobacillales</taxon>
        <taxon>Lactobacillaceae</taxon>
        <taxon>Leuconostoc</taxon>
    </lineage>
</organism>
<evidence type="ECO:0000256" key="1">
    <source>
        <dbReference type="SAM" id="Phobius"/>
    </source>
</evidence>
<feature type="domain" description="Phosphatidic acid phosphatase type 2/haloperoxidase" evidence="2">
    <location>
        <begin position="87"/>
        <end position="192"/>
    </location>
</feature>
<dbReference type="AlphaFoldDB" id="A0A5B8T5Y4"/>
<evidence type="ECO:0000259" key="2">
    <source>
        <dbReference type="SMART" id="SM00014"/>
    </source>
</evidence>
<accession>A0A5B8T5Y4</accession>
<dbReference type="InterPro" id="IPR036938">
    <property type="entry name" value="PAP2/HPO_sf"/>
</dbReference>
<feature type="transmembrane region" description="Helical" evidence="1">
    <location>
        <begin position="124"/>
        <end position="144"/>
    </location>
</feature>
<dbReference type="SUPFAM" id="SSF48317">
    <property type="entry name" value="Acid phosphatase/Vanadium-dependent haloperoxidase"/>
    <property type="match status" value="1"/>
</dbReference>
<dbReference type="SMART" id="SM00014">
    <property type="entry name" value="acidPPc"/>
    <property type="match status" value="1"/>
</dbReference>
<dbReference type="InterPro" id="IPR000326">
    <property type="entry name" value="PAP2/HPO"/>
</dbReference>
<reference evidence="3 4" key="1">
    <citation type="submission" date="2019-06" db="EMBL/GenBank/DDBJ databases">
        <title>Genome analyses of bacteria isolated from kimchi.</title>
        <authorList>
            <person name="Lee S."/>
            <person name="Ahn S."/>
            <person name="Roh S."/>
        </authorList>
    </citation>
    <scope>NUCLEOTIDE SEQUENCE [LARGE SCALE GENOMIC DNA]</scope>
    <source>
        <strain evidence="3 4">CBA3630</strain>
    </source>
</reference>
<protein>
    <submittedName>
        <fullName evidence="3">Phosphatase PAP2 family protein</fullName>
    </submittedName>
</protein>
<dbReference type="Gene3D" id="1.20.144.10">
    <property type="entry name" value="Phosphatidic acid phosphatase type 2/haloperoxidase"/>
    <property type="match status" value="2"/>
</dbReference>
<feature type="transmembrane region" description="Helical" evidence="1">
    <location>
        <begin position="175"/>
        <end position="194"/>
    </location>
</feature>
<feature type="transmembrane region" description="Helical" evidence="1">
    <location>
        <begin position="151"/>
        <end position="169"/>
    </location>
</feature>
<evidence type="ECO:0000313" key="3">
    <source>
        <dbReference type="EMBL" id="QEA42540.1"/>
    </source>
</evidence>
<dbReference type="Pfam" id="PF01569">
    <property type="entry name" value="PAP2"/>
    <property type="match status" value="1"/>
</dbReference>
<keyword evidence="1" id="KW-0472">Membrane</keyword>
<dbReference type="CDD" id="cd03392">
    <property type="entry name" value="PAP2_like_2"/>
    <property type="match status" value="1"/>
</dbReference>
<proteinExistence type="predicted"/>
<feature type="transmembrane region" description="Helical" evidence="1">
    <location>
        <begin position="12"/>
        <end position="29"/>
    </location>
</feature>
<dbReference type="EMBL" id="CP042383">
    <property type="protein sequence ID" value="QEA42540.1"/>
    <property type="molecule type" value="Genomic_DNA"/>
</dbReference>
<dbReference type="PANTHER" id="PTHR14969">
    <property type="entry name" value="SPHINGOSINE-1-PHOSPHATE PHOSPHOHYDROLASE"/>
    <property type="match status" value="1"/>
</dbReference>
<dbReference type="PANTHER" id="PTHR14969:SF13">
    <property type="entry name" value="AT30094P"/>
    <property type="match status" value="1"/>
</dbReference>
<feature type="transmembrane region" description="Helical" evidence="1">
    <location>
        <begin position="87"/>
        <end position="104"/>
    </location>
</feature>
<dbReference type="KEGG" id="lpse:FGL85_08525"/>
<feature type="transmembrane region" description="Helical" evidence="1">
    <location>
        <begin position="61"/>
        <end position="80"/>
    </location>
</feature>